<dbReference type="AlphaFoldDB" id="A0A2W6NH08"/>
<feature type="chain" id="PRO_5015894435" description="WxL Interacting Protein peptidoglycan binding domain-containing protein" evidence="2">
    <location>
        <begin position="25"/>
        <end position="347"/>
    </location>
</feature>
<comment type="caution">
    <text evidence="4">The sequence shown here is derived from an EMBL/GenBank/DDBJ whole genome shotgun (WGS) entry which is preliminary data.</text>
</comment>
<dbReference type="Proteomes" id="UP000249204">
    <property type="component" value="Unassembled WGS sequence"/>
</dbReference>
<dbReference type="EMBL" id="QKWW01000038">
    <property type="protein sequence ID" value="PZT55041.1"/>
    <property type="molecule type" value="Genomic_DNA"/>
</dbReference>
<keyword evidence="1" id="KW-1133">Transmembrane helix</keyword>
<dbReference type="Pfam" id="PF06030">
    <property type="entry name" value="WxLIP_PGBD"/>
    <property type="match status" value="1"/>
</dbReference>
<evidence type="ECO:0000313" key="4">
    <source>
        <dbReference type="EMBL" id="PZT55041.1"/>
    </source>
</evidence>
<evidence type="ECO:0000256" key="2">
    <source>
        <dbReference type="SAM" id="SignalP"/>
    </source>
</evidence>
<evidence type="ECO:0000259" key="3">
    <source>
        <dbReference type="Pfam" id="PF06030"/>
    </source>
</evidence>
<gene>
    <name evidence="4" type="ORF">DN757_14340</name>
</gene>
<dbReference type="RefSeq" id="WP_111270909.1">
    <property type="nucleotide sequence ID" value="NZ_QKWW01000038.1"/>
</dbReference>
<accession>A0A2W6NH08</accession>
<feature type="signal peptide" evidence="2">
    <location>
        <begin position="1"/>
        <end position="24"/>
    </location>
</feature>
<feature type="transmembrane region" description="Helical" evidence="1">
    <location>
        <begin position="308"/>
        <end position="331"/>
    </location>
</feature>
<name>A0A2W6NH08_9BACL</name>
<reference evidence="4 5" key="1">
    <citation type="submission" date="2018-06" db="EMBL/GenBank/DDBJ databases">
        <title>Isolation of heavy metals resistant Paenibacillus silvae NC2 from Gold-Copper mine in ZiJin, China.</title>
        <authorList>
            <person name="Xu J."/>
            <person name="Mazhar H.S."/>
            <person name="Rensing C."/>
        </authorList>
    </citation>
    <scope>NUCLEOTIDE SEQUENCE [LARGE SCALE GENOMIC DNA]</scope>
    <source>
        <strain evidence="4 5">NC2</strain>
    </source>
</reference>
<keyword evidence="1" id="KW-0472">Membrane</keyword>
<keyword evidence="1" id="KW-0812">Transmembrane</keyword>
<protein>
    <recommendedName>
        <fullName evidence="3">WxL Interacting Protein peptidoglycan binding domain-containing protein</fullName>
    </recommendedName>
</protein>
<evidence type="ECO:0000256" key="1">
    <source>
        <dbReference type="SAM" id="Phobius"/>
    </source>
</evidence>
<sequence length="347" mass="39383">MNKIKILMLMILVSFIMYSTRTYADNSISSFTASIENSQSSSGFMKSVKPGDEVKVRVKVNNVSKKEKEFTIYPTDVLSDLRGGWSYPLKDTVPSLFGTWIKETPETVKLKPSKSKEFVFTVNVPKDTKPGQYIAAIVSQEFTPAEEITVTSGMSTQTNSNILLPLQVVLNVEIDKSTRKIEIGKLTHKINNNGLLTIFVPHINKGTILEKPQGILTLKDKNGIVLLKESYIMDSVYVKTTGLYDFNVPSILTPGKYHLDYKIKYDKATLKDTYHFQVTTADLMNAMDKADNMGNPYDLGFWEFIKEFWIWIVVVISIIILLMIVIIILLLRRRKKDEKEESVKKGT</sequence>
<dbReference type="InterPro" id="IPR010317">
    <property type="entry name" value="WxLIP_PGBD"/>
</dbReference>
<evidence type="ECO:0000313" key="5">
    <source>
        <dbReference type="Proteomes" id="UP000249204"/>
    </source>
</evidence>
<feature type="domain" description="WxL Interacting Protein peptidoglycan binding" evidence="3">
    <location>
        <begin position="40"/>
        <end position="137"/>
    </location>
</feature>
<proteinExistence type="predicted"/>
<organism evidence="4 5">
    <name type="scientific">Paenibacillus silvae</name>
    <dbReference type="NCBI Taxonomy" id="1325358"/>
    <lineage>
        <taxon>Bacteria</taxon>
        <taxon>Bacillati</taxon>
        <taxon>Bacillota</taxon>
        <taxon>Bacilli</taxon>
        <taxon>Bacillales</taxon>
        <taxon>Paenibacillaceae</taxon>
        <taxon>Paenibacillus</taxon>
    </lineage>
</organism>
<keyword evidence="2" id="KW-0732">Signal</keyword>